<feature type="region of interest" description="Disordered" evidence="1">
    <location>
        <begin position="1"/>
        <end position="33"/>
    </location>
</feature>
<protein>
    <submittedName>
        <fullName evidence="2">Uncharacterized protein</fullName>
    </submittedName>
</protein>
<comment type="caution">
    <text evidence="2">The sequence shown here is derived from an EMBL/GenBank/DDBJ whole genome shotgun (WGS) entry which is preliminary data.</text>
</comment>
<name>A0A7J6VFK0_THATH</name>
<accession>A0A7J6VFK0</accession>
<reference evidence="2 3" key="1">
    <citation type="submission" date="2020-06" db="EMBL/GenBank/DDBJ databases">
        <title>Transcriptomic and genomic resources for Thalictrum thalictroides and T. hernandezii: Facilitating candidate gene discovery in an emerging model plant lineage.</title>
        <authorList>
            <person name="Arias T."/>
            <person name="Riano-Pachon D.M."/>
            <person name="Di Stilio V.S."/>
        </authorList>
    </citation>
    <scope>NUCLEOTIDE SEQUENCE [LARGE SCALE GENOMIC DNA]</scope>
    <source>
        <strain evidence="3">cv. WT478/WT964</strain>
        <tissue evidence="2">Leaves</tissue>
    </source>
</reference>
<keyword evidence="3" id="KW-1185">Reference proteome</keyword>
<gene>
    <name evidence="2" type="ORF">FRX31_026535</name>
</gene>
<proteinExistence type="predicted"/>
<sequence length="84" mass="9616">MFKLKGDGNNKDNGKIEVDGKVERENPPEDDGKVEVECNASMIIEEATNPHRVEKPSGNLKLRLTLNMKENKVQEEEHEERKEV</sequence>
<dbReference type="AlphaFoldDB" id="A0A7J6VFK0"/>
<evidence type="ECO:0000256" key="1">
    <source>
        <dbReference type="SAM" id="MobiDB-lite"/>
    </source>
</evidence>
<evidence type="ECO:0000313" key="3">
    <source>
        <dbReference type="Proteomes" id="UP000554482"/>
    </source>
</evidence>
<organism evidence="2 3">
    <name type="scientific">Thalictrum thalictroides</name>
    <name type="common">Rue-anemone</name>
    <name type="synonym">Anemone thalictroides</name>
    <dbReference type="NCBI Taxonomy" id="46969"/>
    <lineage>
        <taxon>Eukaryota</taxon>
        <taxon>Viridiplantae</taxon>
        <taxon>Streptophyta</taxon>
        <taxon>Embryophyta</taxon>
        <taxon>Tracheophyta</taxon>
        <taxon>Spermatophyta</taxon>
        <taxon>Magnoliopsida</taxon>
        <taxon>Ranunculales</taxon>
        <taxon>Ranunculaceae</taxon>
        <taxon>Thalictroideae</taxon>
        <taxon>Thalictrum</taxon>
    </lineage>
</organism>
<evidence type="ECO:0000313" key="2">
    <source>
        <dbReference type="EMBL" id="KAF5183879.1"/>
    </source>
</evidence>
<dbReference type="Proteomes" id="UP000554482">
    <property type="component" value="Unassembled WGS sequence"/>
</dbReference>
<dbReference type="EMBL" id="JABWDY010032848">
    <property type="protein sequence ID" value="KAF5183879.1"/>
    <property type="molecule type" value="Genomic_DNA"/>
</dbReference>